<gene>
    <name evidence="5" type="ORF">SAMN04489759_1291</name>
</gene>
<dbReference type="InterPro" id="IPR004291">
    <property type="entry name" value="Transposase_IS66_central"/>
</dbReference>
<dbReference type="InterPro" id="IPR039552">
    <property type="entry name" value="IS66_C"/>
</dbReference>
<dbReference type="Pfam" id="PF13007">
    <property type="entry name" value="LZ_Tnp_IS66"/>
    <property type="match status" value="1"/>
</dbReference>
<dbReference type="PANTHER" id="PTHR33678">
    <property type="entry name" value="BLL1576 PROTEIN"/>
    <property type="match status" value="1"/>
</dbReference>
<dbReference type="PANTHER" id="PTHR33678:SF1">
    <property type="entry name" value="BLL1576 PROTEIN"/>
    <property type="match status" value="1"/>
</dbReference>
<dbReference type="OrthoDB" id="9800877at2"/>
<feature type="domain" description="Transposase IS66 central" evidence="1">
    <location>
        <begin position="189"/>
        <end position="479"/>
    </location>
</feature>
<proteinExistence type="predicted"/>
<dbReference type="InterPro" id="IPR024463">
    <property type="entry name" value="Transposase_TnpC_homeodom"/>
</dbReference>
<evidence type="ECO:0000259" key="2">
    <source>
        <dbReference type="Pfam" id="PF13005"/>
    </source>
</evidence>
<dbReference type="GO" id="GO:0003677">
    <property type="term" value="F:DNA binding"/>
    <property type="evidence" value="ECO:0007669"/>
    <property type="project" value="UniProtKB-KW"/>
</dbReference>
<dbReference type="NCBIfam" id="NF033517">
    <property type="entry name" value="transpos_IS66"/>
    <property type="match status" value="1"/>
</dbReference>
<dbReference type="RefSeq" id="WP_093744250.1">
    <property type="nucleotide sequence ID" value="NZ_FNBP01000029.1"/>
</dbReference>
<keyword evidence="5" id="KW-0238">DNA-binding</keyword>
<dbReference type="Proteomes" id="UP000199399">
    <property type="component" value="Unassembled WGS sequence"/>
</dbReference>
<dbReference type="Pfam" id="PF13817">
    <property type="entry name" value="DDE_Tnp_IS66_C"/>
    <property type="match status" value="1"/>
</dbReference>
<dbReference type="AlphaFoldDB" id="A0A1G7ZWD6"/>
<dbReference type="STRING" id="218672.SAMN04489759_1291"/>
<evidence type="ECO:0000313" key="6">
    <source>
        <dbReference type="Proteomes" id="UP000199399"/>
    </source>
</evidence>
<accession>A0A1G7ZWD6</accession>
<keyword evidence="6" id="KW-1185">Reference proteome</keyword>
<feature type="domain" description="Transposase TnpC homeodomain" evidence="3">
    <location>
        <begin position="50"/>
        <end position="122"/>
    </location>
</feature>
<dbReference type="InterPro" id="IPR024474">
    <property type="entry name" value="Znf_dom_IS66"/>
</dbReference>
<feature type="domain" description="Transposase IS66 zinc-finger binding" evidence="2">
    <location>
        <begin position="131"/>
        <end position="172"/>
    </location>
</feature>
<evidence type="ECO:0000259" key="1">
    <source>
        <dbReference type="Pfam" id="PF03050"/>
    </source>
</evidence>
<feature type="domain" description="Transposase IS66 C-terminal" evidence="4">
    <location>
        <begin position="486"/>
        <end position="524"/>
    </location>
</feature>
<organism evidence="5 6">
    <name type="scientific">Sulfitobacter delicatus</name>
    <dbReference type="NCBI Taxonomy" id="218672"/>
    <lineage>
        <taxon>Bacteria</taxon>
        <taxon>Pseudomonadati</taxon>
        <taxon>Pseudomonadota</taxon>
        <taxon>Alphaproteobacteria</taxon>
        <taxon>Rhodobacterales</taxon>
        <taxon>Roseobacteraceae</taxon>
        <taxon>Sulfitobacter</taxon>
    </lineage>
</organism>
<reference evidence="6" key="1">
    <citation type="submission" date="2016-10" db="EMBL/GenBank/DDBJ databases">
        <authorList>
            <person name="Varghese N."/>
            <person name="Submissions S."/>
        </authorList>
    </citation>
    <scope>NUCLEOTIDE SEQUENCE [LARGE SCALE GENOMIC DNA]</scope>
    <source>
        <strain evidence="6">DSM 16477</strain>
    </source>
</reference>
<protein>
    <submittedName>
        <fullName evidence="5">Transposase C of IS166 homeodomain-containing protein</fullName>
    </submittedName>
</protein>
<dbReference type="InterPro" id="IPR052344">
    <property type="entry name" value="Transposase-related"/>
</dbReference>
<evidence type="ECO:0000259" key="4">
    <source>
        <dbReference type="Pfam" id="PF13817"/>
    </source>
</evidence>
<keyword evidence="5" id="KW-0371">Homeobox</keyword>
<dbReference type="Pfam" id="PF03050">
    <property type="entry name" value="DDE_Tnp_IS66"/>
    <property type="match status" value="1"/>
</dbReference>
<sequence length="530" mass="58884">MSNLPPIDISAIPESQREAVLAVLRENKSLKQETTGLQTKASELEVLVKRLEHLIAELKNATHGKRSEKLSEDERQLAFEDLEVAVAEVETQQAEQTCSEARPRKAARRNRGNLPADLPRVERVVEPQSLNCPCGCGEMHRIGEDRTERLDIIPAQLRVIVTVRPKYACRSCAEGITQASAPAHLIEGGLPTEGAIAHVLVSKFSDHLPLYRQSQILARSGIDIHRSTLADWVGTAAFHLSPVVDRLAEHLKKSGKLFMDETTAPVLDPGRGRTKTGYLWALARDDRGWGGDDPPGVIFTYAPGRAGQNAEQILRGFDGTLQLDGYAGYNRLTRPSRKGGEPITVAYCWAHARRKLKEVFDRDGSEIAAEGLRRIAEFYRIESEIRGMGPGQRLSARQTRTAPLVAEFGEWLQNQRCRISSKSRLGEKLTYIHRQWNGLQTFLHDGRVEIDSNAVENLIRPIALTRKNVLFAGHDEGGRAWGRIASLIATAKVNDVEPFAYLKATLEAIALGHPANRIDDLLPWNFQPLS</sequence>
<evidence type="ECO:0000313" key="5">
    <source>
        <dbReference type="EMBL" id="SDH12961.1"/>
    </source>
</evidence>
<dbReference type="Pfam" id="PF13005">
    <property type="entry name" value="zf-IS66"/>
    <property type="match status" value="1"/>
</dbReference>
<name>A0A1G7ZWD6_9RHOB</name>
<evidence type="ECO:0000259" key="3">
    <source>
        <dbReference type="Pfam" id="PF13007"/>
    </source>
</evidence>
<dbReference type="EMBL" id="FNBP01000029">
    <property type="protein sequence ID" value="SDH12961.1"/>
    <property type="molecule type" value="Genomic_DNA"/>
</dbReference>